<dbReference type="InterPro" id="IPR011990">
    <property type="entry name" value="TPR-like_helical_dom_sf"/>
</dbReference>
<dbReference type="Pfam" id="PF08409">
    <property type="entry name" value="TMTC_DUF1736"/>
    <property type="match status" value="1"/>
</dbReference>
<feature type="repeat" description="TPR" evidence="16">
    <location>
        <begin position="398"/>
        <end position="431"/>
    </location>
</feature>
<dbReference type="EMBL" id="WNYA01000004">
    <property type="protein sequence ID" value="KAG8578182.1"/>
    <property type="molecule type" value="Genomic_DNA"/>
</dbReference>
<dbReference type="SMART" id="SM00028">
    <property type="entry name" value="TPR"/>
    <property type="match status" value="9"/>
</dbReference>
<feature type="transmembrane region" description="Helical" evidence="17">
    <location>
        <begin position="178"/>
        <end position="198"/>
    </location>
</feature>
<evidence type="ECO:0000256" key="16">
    <source>
        <dbReference type="PROSITE-ProRule" id="PRU00339"/>
    </source>
</evidence>
<dbReference type="Proteomes" id="UP000824782">
    <property type="component" value="Unassembled WGS sequence"/>
</dbReference>
<dbReference type="PANTHER" id="PTHR44216">
    <property type="entry name" value="PROTEIN O-MANNOSYL-TRANSFERASE TMTC2"/>
    <property type="match status" value="1"/>
</dbReference>
<comment type="subcellular location">
    <subcellularLocation>
        <location evidence="2">Endoplasmic reticulum</location>
    </subcellularLocation>
    <subcellularLocation>
        <location evidence="1">Membrane</location>
        <topology evidence="1">Multi-pass membrane protein</topology>
    </subcellularLocation>
</comment>
<dbReference type="InterPro" id="IPR013618">
    <property type="entry name" value="TMTC_DUF1736"/>
</dbReference>
<reference evidence="19" key="1">
    <citation type="thesis" date="2020" institute="ProQuest LLC" country="789 East Eisenhower Parkway, Ann Arbor, MI, USA">
        <title>Comparative Genomics and Chromosome Evolution.</title>
        <authorList>
            <person name="Mudd A.B."/>
        </authorList>
    </citation>
    <scope>NUCLEOTIDE SEQUENCE</scope>
    <source>
        <strain evidence="19">237g6f4</strain>
        <tissue evidence="19">Blood</tissue>
    </source>
</reference>
<dbReference type="Pfam" id="PF00515">
    <property type="entry name" value="TPR_1"/>
    <property type="match status" value="2"/>
</dbReference>
<keyword evidence="12 17" id="KW-0472">Membrane</keyword>
<dbReference type="Pfam" id="PF13424">
    <property type="entry name" value="TPR_12"/>
    <property type="match status" value="1"/>
</dbReference>
<feature type="repeat" description="TPR" evidence="16">
    <location>
        <begin position="248"/>
        <end position="281"/>
    </location>
</feature>
<gene>
    <name evidence="19" type="ORF">GDO81_010414</name>
</gene>
<feature type="transmembrane region" description="Helical" evidence="17">
    <location>
        <begin position="148"/>
        <end position="172"/>
    </location>
</feature>
<comment type="caution">
    <text evidence="19">The sequence shown here is derived from an EMBL/GenBank/DDBJ whole genome shotgun (WGS) entry which is preliminary data.</text>
</comment>
<dbReference type="GO" id="GO:0004169">
    <property type="term" value="F:dolichyl-phosphate-mannose-protein mannosyltransferase activity"/>
    <property type="evidence" value="ECO:0007669"/>
    <property type="project" value="UniProtKB-EC"/>
</dbReference>
<evidence type="ECO:0000256" key="10">
    <source>
        <dbReference type="ARBA" id="ARBA00022824"/>
    </source>
</evidence>
<organism evidence="19 20">
    <name type="scientific">Engystomops pustulosus</name>
    <name type="common">Tungara frog</name>
    <name type="synonym">Physalaemus pustulosus</name>
    <dbReference type="NCBI Taxonomy" id="76066"/>
    <lineage>
        <taxon>Eukaryota</taxon>
        <taxon>Metazoa</taxon>
        <taxon>Chordata</taxon>
        <taxon>Craniata</taxon>
        <taxon>Vertebrata</taxon>
        <taxon>Euteleostomi</taxon>
        <taxon>Amphibia</taxon>
        <taxon>Batrachia</taxon>
        <taxon>Anura</taxon>
        <taxon>Neobatrachia</taxon>
        <taxon>Hyloidea</taxon>
        <taxon>Leptodactylidae</taxon>
        <taxon>Leiuperinae</taxon>
        <taxon>Engystomops</taxon>
    </lineage>
</organism>
<dbReference type="PANTHER" id="PTHR44216:SF3">
    <property type="entry name" value="PROTEIN O-MANNOSYL-TRANSFERASE TMTC2"/>
    <property type="match status" value="1"/>
</dbReference>
<dbReference type="EC" id="2.4.1.109" evidence="5"/>
<dbReference type="GO" id="GO:0005789">
    <property type="term" value="C:endoplasmic reticulum membrane"/>
    <property type="evidence" value="ECO:0007669"/>
    <property type="project" value="TreeGrafter"/>
</dbReference>
<keyword evidence="20" id="KW-1185">Reference proteome</keyword>
<feature type="domain" description="DUF1736" evidence="18">
    <location>
        <begin position="3"/>
        <end position="75"/>
    </location>
</feature>
<evidence type="ECO:0000256" key="14">
    <source>
        <dbReference type="ARBA" id="ARBA00075257"/>
    </source>
</evidence>
<evidence type="ECO:0000256" key="3">
    <source>
        <dbReference type="ARBA" id="ARBA00004922"/>
    </source>
</evidence>
<comment type="similarity">
    <text evidence="4">Belongs to the TMTC family.</text>
</comment>
<feature type="transmembrane region" description="Helical" evidence="17">
    <location>
        <begin position="66"/>
        <end position="83"/>
    </location>
</feature>
<evidence type="ECO:0000256" key="4">
    <source>
        <dbReference type="ARBA" id="ARBA00007882"/>
    </source>
</evidence>
<evidence type="ECO:0000259" key="18">
    <source>
        <dbReference type="Pfam" id="PF08409"/>
    </source>
</evidence>
<dbReference type="Pfam" id="PF13432">
    <property type="entry name" value="TPR_16"/>
    <property type="match status" value="1"/>
</dbReference>
<accession>A0AAV7C155</accession>
<evidence type="ECO:0000256" key="9">
    <source>
        <dbReference type="ARBA" id="ARBA00022803"/>
    </source>
</evidence>
<evidence type="ECO:0000256" key="17">
    <source>
        <dbReference type="SAM" id="Phobius"/>
    </source>
</evidence>
<evidence type="ECO:0000256" key="11">
    <source>
        <dbReference type="ARBA" id="ARBA00022989"/>
    </source>
</evidence>
<evidence type="ECO:0000256" key="1">
    <source>
        <dbReference type="ARBA" id="ARBA00004141"/>
    </source>
</evidence>
<dbReference type="PROSITE" id="PS50005">
    <property type="entry name" value="TPR"/>
    <property type="match status" value="6"/>
</dbReference>
<dbReference type="SUPFAM" id="SSF48452">
    <property type="entry name" value="TPR-like"/>
    <property type="match status" value="2"/>
</dbReference>
<dbReference type="Gene3D" id="1.25.40.10">
    <property type="entry name" value="Tetratricopeptide repeat domain"/>
    <property type="match status" value="4"/>
</dbReference>
<keyword evidence="11 17" id="KW-1133">Transmembrane helix</keyword>
<dbReference type="InterPro" id="IPR019734">
    <property type="entry name" value="TPR_rpt"/>
</dbReference>
<evidence type="ECO:0000256" key="15">
    <source>
        <dbReference type="ARBA" id="ARBA00078079"/>
    </source>
</evidence>
<evidence type="ECO:0000256" key="2">
    <source>
        <dbReference type="ARBA" id="ARBA00004240"/>
    </source>
</evidence>
<feature type="repeat" description="TPR" evidence="16">
    <location>
        <begin position="432"/>
        <end position="465"/>
    </location>
</feature>
<dbReference type="FunFam" id="1.25.40.10:FF:000190">
    <property type="entry name" value="Transmembrane and TPR repeat-containing protein 2"/>
    <property type="match status" value="1"/>
</dbReference>
<dbReference type="FunFam" id="1.25.40.10:FF:000153">
    <property type="entry name" value="Transmembrane and tetratricopeptide repeat containing 2"/>
    <property type="match status" value="1"/>
</dbReference>
<evidence type="ECO:0000256" key="5">
    <source>
        <dbReference type="ARBA" id="ARBA00012839"/>
    </source>
</evidence>
<protein>
    <recommendedName>
        <fullName evidence="13">Protein O-mannosyl-transferase TMTC2</fullName>
        <ecNumber evidence="5">2.4.1.109</ecNumber>
    </recommendedName>
    <alternativeName>
        <fullName evidence="15">Transmembrane O-mannosyltransferase targeting cadherins 2</fullName>
    </alternativeName>
    <alternativeName>
        <fullName evidence="14">Transmembrane and tetratricopeptide repeat-containing 2</fullName>
    </alternativeName>
</protein>
<keyword evidence="8" id="KW-0677">Repeat</keyword>
<evidence type="ECO:0000256" key="6">
    <source>
        <dbReference type="ARBA" id="ARBA00022679"/>
    </source>
</evidence>
<keyword evidence="6" id="KW-0808">Transferase</keyword>
<name>A0AAV7C155_ENGPU</name>
<dbReference type="AlphaFoldDB" id="A0AAV7C155"/>
<sequence>MGNTPPSFSNSDNPAADCEILLTRTLTFLYLPTKNLWLLFCPDTLSFDWSMDAVPLIKSVIDWRNIHTVAFYILLFLLAYTSLKSSSTKRECNGKAFMNGKQNTNGHSCQSDLEYKNSELRTTIVSKLENGVKNHINHGLQLPSTENIAVLALSLLIVPFVPASNLFFYVGFVIAERVLYIPSMGFCLLITVGARALYIKVQKNFLKSLIFYAATALLLFYGLKTVVRNGDWKNEEMLYRSGIQVNPAKAWGNLGNVLKSQGKISEAEKAYRNALYYRSNMADMLYNLGLLLQENSKFAEALHYYKLAIGSRPTLASAYLNTGIILMNQGRNEEARRTFLKCADIPDENLKDPNAHKSSVTSCLYNLGKLYHEQGQYEDALSVYKEAILKMPRQFAPQSLYNMMGEAYMRLNKVSEAEHWYTESLRSKPDHIPAHLTYGKLLTLTGRKSEAERYFLKAVQLDPTKGNCYMHYGQFLLEEGRIVEAAKMATKAAELDSSEFDVVFNAAHMLRQASLNEAAETYYKMAAGLRPNYPAALMNLGAILHLNGKLEEAEANYLRALQFKPDDGITQSNLRKLWNIMEKQGLKTSKT</sequence>
<feature type="repeat" description="TPR" evidence="16">
    <location>
        <begin position="534"/>
        <end position="567"/>
    </location>
</feature>
<keyword evidence="9 16" id="KW-0802">TPR repeat</keyword>
<evidence type="ECO:0000256" key="13">
    <source>
        <dbReference type="ARBA" id="ARBA00067885"/>
    </source>
</evidence>
<evidence type="ECO:0000256" key="12">
    <source>
        <dbReference type="ARBA" id="ARBA00023136"/>
    </source>
</evidence>
<keyword evidence="7 17" id="KW-0812">Transmembrane</keyword>
<dbReference type="FunFam" id="1.25.40.10:FF:000130">
    <property type="entry name" value="Transmembrane and tetratricopeptide repeat containing 2"/>
    <property type="match status" value="1"/>
</dbReference>
<evidence type="ECO:0000256" key="7">
    <source>
        <dbReference type="ARBA" id="ARBA00022692"/>
    </source>
</evidence>
<dbReference type="PROSITE" id="PS50293">
    <property type="entry name" value="TPR_REGION"/>
    <property type="match status" value="1"/>
</dbReference>
<feature type="transmembrane region" description="Helical" evidence="17">
    <location>
        <begin position="205"/>
        <end position="223"/>
    </location>
</feature>
<proteinExistence type="inferred from homology"/>
<evidence type="ECO:0000256" key="8">
    <source>
        <dbReference type="ARBA" id="ARBA00022737"/>
    </source>
</evidence>
<feature type="repeat" description="TPR" evidence="16">
    <location>
        <begin position="361"/>
        <end position="394"/>
    </location>
</feature>
<evidence type="ECO:0000313" key="20">
    <source>
        <dbReference type="Proteomes" id="UP000824782"/>
    </source>
</evidence>
<evidence type="ECO:0000313" key="19">
    <source>
        <dbReference type="EMBL" id="KAG8578182.1"/>
    </source>
</evidence>
<dbReference type="Pfam" id="PF13181">
    <property type="entry name" value="TPR_8"/>
    <property type="match status" value="1"/>
</dbReference>
<feature type="repeat" description="TPR" evidence="16">
    <location>
        <begin position="282"/>
        <end position="315"/>
    </location>
</feature>
<keyword evidence="10" id="KW-0256">Endoplasmic reticulum</keyword>
<dbReference type="InterPro" id="IPR052384">
    <property type="entry name" value="TMTC_O-mannosyltransferase"/>
</dbReference>
<comment type="pathway">
    <text evidence="3">Protein modification; protein glycosylation.</text>
</comment>